<evidence type="ECO:0000313" key="1">
    <source>
        <dbReference type="EMBL" id="RHK48167.1"/>
    </source>
</evidence>
<protein>
    <submittedName>
        <fullName evidence="1">Uncharacterized protein</fullName>
    </submittedName>
</protein>
<name>A0AA92WJY3_9BACT</name>
<proteinExistence type="predicted"/>
<dbReference type="EMBL" id="QRNN01000032">
    <property type="protein sequence ID" value="RHK48167.1"/>
    <property type="molecule type" value="Genomic_DNA"/>
</dbReference>
<evidence type="ECO:0000313" key="2">
    <source>
        <dbReference type="Proteomes" id="UP000284562"/>
    </source>
</evidence>
<dbReference type="Proteomes" id="UP000284562">
    <property type="component" value="Unassembled WGS sequence"/>
</dbReference>
<sequence>MEQTVLNPAQMKILQMMSYIKTPQELDNLENVLSQYFAKKVDEGIDELCDNESITLDTIESWGNEYLRTSGK</sequence>
<dbReference type="AlphaFoldDB" id="A0AA92WJY3"/>
<accession>A0AA92WJY3</accession>
<reference evidence="1 2" key="1">
    <citation type="submission" date="2018-08" db="EMBL/GenBank/DDBJ databases">
        <title>A genome reference for cultivated species of the human gut microbiota.</title>
        <authorList>
            <person name="Zou Y."/>
            <person name="Xue W."/>
            <person name="Luo G."/>
        </authorList>
    </citation>
    <scope>NUCLEOTIDE SEQUENCE [LARGE SCALE GENOMIC DNA]</scope>
    <source>
        <strain evidence="1 2">AF43-2</strain>
    </source>
</reference>
<comment type="caution">
    <text evidence="1">The sequence shown here is derived from an EMBL/GenBank/DDBJ whole genome shotgun (WGS) entry which is preliminary data.</text>
</comment>
<gene>
    <name evidence="1" type="ORF">DW064_08925</name>
</gene>
<organism evidence="1 2">
    <name type="scientific">Segatella copri</name>
    <dbReference type="NCBI Taxonomy" id="165179"/>
    <lineage>
        <taxon>Bacteria</taxon>
        <taxon>Pseudomonadati</taxon>
        <taxon>Bacteroidota</taxon>
        <taxon>Bacteroidia</taxon>
        <taxon>Bacteroidales</taxon>
        <taxon>Prevotellaceae</taxon>
        <taxon>Segatella</taxon>
    </lineage>
</organism>
<dbReference type="RefSeq" id="WP_119237876.1">
    <property type="nucleotide sequence ID" value="NZ_CATKVS010000007.1"/>
</dbReference>